<protein>
    <recommendedName>
        <fullName evidence="4">PQQ-like domain-containing protein</fullName>
    </recommendedName>
</protein>
<dbReference type="EMBL" id="FNVT01000001">
    <property type="protein sequence ID" value="SEF60410.1"/>
    <property type="molecule type" value="Genomic_DNA"/>
</dbReference>
<keyword evidence="1" id="KW-0812">Transmembrane</keyword>
<keyword evidence="3" id="KW-1185">Reference proteome</keyword>
<organism evidence="2 3">
    <name type="scientific">Nonomuraea solani</name>
    <dbReference type="NCBI Taxonomy" id="1144553"/>
    <lineage>
        <taxon>Bacteria</taxon>
        <taxon>Bacillati</taxon>
        <taxon>Actinomycetota</taxon>
        <taxon>Actinomycetes</taxon>
        <taxon>Streptosporangiales</taxon>
        <taxon>Streptosporangiaceae</taxon>
        <taxon>Nonomuraea</taxon>
    </lineage>
</organism>
<dbReference type="SUPFAM" id="SSF82171">
    <property type="entry name" value="DPP6 N-terminal domain-like"/>
    <property type="match status" value="1"/>
</dbReference>
<name>A0A1H5TCC9_9ACTN</name>
<evidence type="ECO:0008006" key="4">
    <source>
        <dbReference type="Google" id="ProtNLM"/>
    </source>
</evidence>
<reference evidence="2 3" key="1">
    <citation type="submission" date="2016-10" db="EMBL/GenBank/DDBJ databases">
        <authorList>
            <person name="de Groot N.N."/>
        </authorList>
    </citation>
    <scope>NUCLEOTIDE SEQUENCE [LARGE SCALE GENOMIC DNA]</scope>
    <source>
        <strain evidence="2 3">CGMCC 4.7037</strain>
    </source>
</reference>
<feature type="transmembrane region" description="Helical" evidence="1">
    <location>
        <begin position="36"/>
        <end position="55"/>
    </location>
</feature>
<sequence length="355" mass="38444">MNTLRDDLRDLAAQAPDVDLAARAVQGARRRRSARLAGVAAAVVCLIAAGSAALFRSYEPPVVLTPPDVKAVPLPAKGVAPVEQLYQEPCESPCERREWRLVARDGAVYTFDADPGPVAVTPDGRRIGYFSAKQGTILIRDLAGGKIWKAPIDEPEKAFEGEYALRLSPSGLRFIVSGWGGRKEPNLLVDVERGTSSELKKGWFPVSVADGNGPVVLVKPYDKITQVWVLGRKPFTIQDFAYDFSPLASDGRSLARLTGDTNQRPREIDSIATIDVLRGGQEKARVRVTGLREGLNPAWLGAWVSEHQVMVIAVPERVRDGVPAAVYAVDVRTGVSSEMFAIRGDGVMVLPGVVR</sequence>
<keyword evidence="1" id="KW-1133">Transmembrane helix</keyword>
<accession>A0A1H5TCC9</accession>
<dbReference type="OrthoDB" id="3543621at2"/>
<evidence type="ECO:0000256" key="1">
    <source>
        <dbReference type="SAM" id="Phobius"/>
    </source>
</evidence>
<dbReference type="Proteomes" id="UP000236732">
    <property type="component" value="Unassembled WGS sequence"/>
</dbReference>
<evidence type="ECO:0000313" key="2">
    <source>
        <dbReference type="EMBL" id="SEF60410.1"/>
    </source>
</evidence>
<proteinExistence type="predicted"/>
<keyword evidence="1" id="KW-0472">Membrane</keyword>
<dbReference type="AlphaFoldDB" id="A0A1H5TCC9"/>
<gene>
    <name evidence="2" type="ORF">SAMN05444920_101177</name>
</gene>
<dbReference type="RefSeq" id="WP_103953778.1">
    <property type="nucleotide sequence ID" value="NZ_FNVT01000001.1"/>
</dbReference>
<evidence type="ECO:0000313" key="3">
    <source>
        <dbReference type="Proteomes" id="UP000236732"/>
    </source>
</evidence>